<gene>
    <name evidence="1" type="ORF">MRB53_032045</name>
</gene>
<evidence type="ECO:0000313" key="2">
    <source>
        <dbReference type="Proteomes" id="UP001234297"/>
    </source>
</evidence>
<keyword evidence="2" id="KW-1185">Reference proteome</keyword>
<protein>
    <submittedName>
        <fullName evidence="1">Uncharacterized protein</fullName>
    </submittedName>
</protein>
<proteinExistence type="predicted"/>
<accession>A0ACC2KQN8</accession>
<sequence length="374" mass="41533">MSKEISSSRIPARSSSSRHGKPEGNENEFENPPNSIRFPPARTPLNSIQDPSSQIDDSDSKLRSEAGRSSRFFSEKKAEVLDYATPRAAVRLNSHSEPNSAQSTPARSVWKASNYGSSVAACTSGRPPQGGRGGSLSKVSRGISTAAASPWPLVEVPHFVLVEDSSFWMDHNVQVLIRIRPISSTERTLQGYGRCLRQESAQTLTWLGHPETRFTFDHIACETISQEKLFKAAGLPMVENCMSGYNSCMFAYGQTGSGKTYTMMGELSEIVDGLSGDCGMTPRIFEYLFTRISDEEEKRRDEQLKYSCKCSFIEIYNEQITDLLEPSSTNLQLREDMKKGVYVENLKEYEVTTVKDVIKLLLQVANSDLCTTGV</sequence>
<comment type="caution">
    <text evidence="1">The sequence shown here is derived from an EMBL/GenBank/DDBJ whole genome shotgun (WGS) entry which is preliminary data.</text>
</comment>
<dbReference type="Proteomes" id="UP001234297">
    <property type="component" value="Chromosome 10"/>
</dbReference>
<evidence type="ECO:0000313" key="1">
    <source>
        <dbReference type="EMBL" id="KAJ8623516.1"/>
    </source>
</evidence>
<organism evidence="1 2">
    <name type="scientific">Persea americana</name>
    <name type="common">Avocado</name>
    <dbReference type="NCBI Taxonomy" id="3435"/>
    <lineage>
        <taxon>Eukaryota</taxon>
        <taxon>Viridiplantae</taxon>
        <taxon>Streptophyta</taxon>
        <taxon>Embryophyta</taxon>
        <taxon>Tracheophyta</taxon>
        <taxon>Spermatophyta</taxon>
        <taxon>Magnoliopsida</taxon>
        <taxon>Magnoliidae</taxon>
        <taxon>Laurales</taxon>
        <taxon>Lauraceae</taxon>
        <taxon>Persea</taxon>
    </lineage>
</organism>
<reference evidence="1 2" key="1">
    <citation type="journal article" date="2022" name="Hortic Res">
        <title>A haplotype resolved chromosomal level avocado genome allows analysis of novel avocado genes.</title>
        <authorList>
            <person name="Nath O."/>
            <person name="Fletcher S.J."/>
            <person name="Hayward A."/>
            <person name="Shaw L.M."/>
            <person name="Masouleh A.K."/>
            <person name="Furtado A."/>
            <person name="Henry R.J."/>
            <person name="Mitter N."/>
        </authorList>
    </citation>
    <scope>NUCLEOTIDE SEQUENCE [LARGE SCALE GENOMIC DNA]</scope>
    <source>
        <strain evidence="2">cv. Hass</strain>
    </source>
</reference>
<dbReference type="EMBL" id="CM056818">
    <property type="protein sequence ID" value="KAJ8623516.1"/>
    <property type="molecule type" value="Genomic_DNA"/>
</dbReference>
<name>A0ACC2KQN8_PERAE</name>